<dbReference type="STRING" id="305900.GV64_05740"/>
<dbReference type="eggNOG" id="COG3220">
    <property type="taxonomic scope" value="Bacteria"/>
</dbReference>
<dbReference type="Pfam" id="PF05114">
    <property type="entry name" value="MbnB_TglH_ChrH"/>
    <property type="match status" value="1"/>
</dbReference>
<gene>
    <name evidence="1" type="ORF">GV64_05740</name>
</gene>
<dbReference type="EMBL" id="JOJP01000001">
    <property type="protein sequence ID" value="KEI70305.1"/>
    <property type="molecule type" value="Genomic_DNA"/>
</dbReference>
<sequence length="283" mass="32319">MKPLHSLCGAGLGLRREHLQAMAREVPSTVQFLEVAPENWIKAPKQRRQLLEQILEQTPLVCHGLSLSLGGPTPLDMNLLKEIKTFLQEHRVVRYTEHLSYCSDQGHLYDLMPIPFTKAAAHYVADRIKQTQDFLGEPIAVENVSYYCAPGQQMPEIEFINTILELADCELLLDINNIFVNSINHGYDADTFLRQLPSKRISYGHIAGHFVEQPDLIIDSHGAPVRDDVWQLLHKAYKHHGVFPTLLERDFNIPPLEELVEELTTIHRIQQAEMNQQKEYACG</sequence>
<accession>A0A081K829</accession>
<dbReference type="PANTHER" id="PTHR42194:SF1">
    <property type="entry name" value="UPF0276 PROTEIN HI_1600"/>
    <property type="match status" value="1"/>
</dbReference>
<dbReference type="SUPFAM" id="SSF51658">
    <property type="entry name" value="Xylose isomerase-like"/>
    <property type="match status" value="1"/>
</dbReference>
<dbReference type="PANTHER" id="PTHR42194">
    <property type="entry name" value="UPF0276 PROTEIN HI_1600"/>
    <property type="match status" value="1"/>
</dbReference>
<dbReference type="Gene3D" id="3.20.20.150">
    <property type="entry name" value="Divalent-metal-dependent TIM barrel enzymes"/>
    <property type="match status" value="1"/>
</dbReference>
<name>A0A081K829_9GAMM</name>
<proteinExistence type="predicted"/>
<organism evidence="1 2">
    <name type="scientific">Endozoicomonas elysicola</name>
    <dbReference type="NCBI Taxonomy" id="305900"/>
    <lineage>
        <taxon>Bacteria</taxon>
        <taxon>Pseudomonadati</taxon>
        <taxon>Pseudomonadota</taxon>
        <taxon>Gammaproteobacteria</taxon>
        <taxon>Oceanospirillales</taxon>
        <taxon>Endozoicomonadaceae</taxon>
        <taxon>Endozoicomonas</taxon>
    </lineage>
</organism>
<dbReference type="AlphaFoldDB" id="A0A081K829"/>
<reference evidence="1 2" key="1">
    <citation type="submission" date="2014-06" db="EMBL/GenBank/DDBJ databases">
        <title>Whole Genome Sequences of Three Symbiotic Endozoicomonas Bacteria.</title>
        <authorList>
            <person name="Neave M.J."/>
            <person name="Apprill A."/>
            <person name="Voolstra C.R."/>
        </authorList>
    </citation>
    <scope>NUCLEOTIDE SEQUENCE [LARGE SCALE GENOMIC DNA]</scope>
    <source>
        <strain evidence="1 2">DSM 22380</strain>
    </source>
</reference>
<dbReference type="RefSeq" id="WP_020581153.1">
    <property type="nucleotide sequence ID" value="NZ_JOJP01000001.1"/>
</dbReference>
<evidence type="ECO:0000313" key="1">
    <source>
        <dbReference type="EMBL" id="KEI70305.1"/>
    </source>
</evidence>
<keyword evidence="2" id="KW-1185">Reference proteome</keyword>
<comment type="caution">
    <text evidence="1">The sequence shown here is derived from an EMBL/GenBank/DDBJ whole genome shotgun (WGS) entry which is preliminary data.</text>
</comment>
<dbReference type="NCBIfam" id="NF003818">
    <property type="entry name" value="PRK05409.1"/>
    <property type="match status" value="1"/>
</dbReference>
<evidence type="ECO:0000313" key="2">
    <source>
        <dbReference type="Proteomes" id="UP000027997"/>
    </source>
</evidence>
<protein>
    <submittedName>
        <fullName evidence="1">Uncharacterized protein</fullName>
    </submittedName>
</protein>
<dbReference type="InterPro" id="IPR007801">
    <property type="entry name" value="MbnB/TglH/ChrH"/>
</dbReference>
<dbReference type="InterPro" id="IPR036237">
    <property type="entry name" value="Xyl_isomerase-like_sf"/>
</dbReference>
<dbReference type="Proteomes" id="UP000027997">
    <property type="component" value="Unassembled WGS sequence"/>
</dbReference>